<comment type="caution">
    <text evidence="2">The sequence shown here is derived from an EMBL/GenBank/DDBJ whole genome shotgun (WGS) entry which is preliminary data.</text>
</comment>
<reference evidence="2" key="1">
    <citation type="submission" date="2023-03" db="EMBL/GenBank/DDBJ databases">
        <title>Massive genome expansion in bonnet fungi (Mycena s.s.) driven by repeated elements and novel gene families across ecological guilds.</title>
        <authorList>
            <consortium name="Lawrence Berkeley National Laboratory"/>
            <person name="Harder C.B."/>
            <person name="Miyauchi S."/>
            <person name="Viragh M."/>
            <person name="Kuo A."/>
            <person name="Thoen E."/>
            <person name="Andreopoulos B."/>
            <person name="Lu D."/>
            <person name="Skrede I."/>
            <person name="Drula E."/>
            <person name="Henrissat B."/>
            <person name="Morin E."/>
            <person name="Kohler A."/>
            <person name="Barry K."/>
            <person name="LaButti K."/>
            <person name="Morin E."/>
            <person name="Salamov A."/>
            <person name="Lipzen A."/>
            <person name="Mereny Z."/>
            <person name="Hegedus B."/>
            <person name="Baldrian P."/>
            <person name="Stursova M."/>
            <person name="Weitz H."/>
            <person name="Taylor A."/>
            <person name="Grigoriev I.V."/>
            <person name="Nagy L.G."/>
            <person name="Martin F."/>
            <person name="Kauserud H."/>
        </authorList>
    </citation>
    <scope>NUCLEOTIDE SEQUENCE</scope>
    <source>
        <strain evidence="2">CBHHK002</strain>
    </source>
</reference>
<dbReference type="Proteomes" id="UP001218218">
    <property type="component" value="Unassembled WGS sequence"/>
</dbReference>
<accession>A0AAD7E787</accession>
<gene>
    <name evidence="2" type="ORF">DFH08DRAFT_663231</name>
</gene>
<evidence type="ECO:0000256" key="1">
    <source>
        <dbReference type="SAM" id="SignalP"/>
    </source>
</evidence>
<feature type="signal peptide" evidence="1">
    <location>
        <begin position="1"/>
        <end position="28"/>
    </location>
</feature>
<evidence type="ECO:0000313" key="3">
    <source>
        <dbReference type="Proteomes" id="UP001218218"/>
    </source>
</evidence>
<name>A0AAD7E787_9AGAR</name>
<proteinExistence type="predicted"/>
<feature type="non-terminal residue" evidence="2">
    <location>
        <position position="184"/>
    </location>
</feature>
<keyword evidence="1" id="KW-0732">Signal</keyword>
<dbReference type="AlphaFoldDB" id="A0AAD7E787"/>
<protein>
    <submittedName>
        <fullName evidence="2">Uncharacterized protein</fullName>
    </submittedName>
</protein>
<feature type="non-terminal residue" evidence="2">
    <location>
        <position position="1"/>
    </location>
</feature>
<evidence type="ECO:0000313" key="2">
    <source>
        <dbReference type="EMBL" id="KAJ7301476.1"/>
    </source>
</evidence>
<organism evidence="2 3">
    <name type="scientific">Mycena albidolilacea</name>
    <dbReference type="NCBI Taxonomy" id="1033008"/>
    <lineage>
        <taxon>Eukaryota</taxon>
        <taxon>Fungi</taxon>
        <taxon>Dikarya</taxon>
        <taxon>Basidiomycota</taxon>
        <taxon>Agaricomycotina</taxon>
        <taxon>Agaricomycetes</taxon>
        <taxon>Agaricomycetidae</taxon>
        <taxon>Agaricales</taxon>
        <taxon>Marasmiineae</taxon>
        <taxon>Mycenaceae</taxon>
        <taxon>Mycena</taxon>
    </lineage>
</organism>
<dbReference type="EMBL" id="JARIHO010000134">
    <property type="protein sequence ID" value="KAJ7301476.1"/>
    <property type="molecule type" value="Genomic_DNA"/>
</dbReference>
<feature type="chain" id="PRO_5042154196" evidence="1">
    <location>
        <begin position="29"/>
        <end position="184"/>
    </location>
</feature>
<sequence length="184" mass="20170">WRCREGGFFSPGARKIFGLFVWAGCAKAKVGYAIQALLNEVGVLVRHLPSARTVQHAIKEGGEFGLIQLGYKMSQAASFGLSTDGTSHRGITTEGTHVTVKSSSYGDNDDITTPTNHKWVTRVFGVEKALNHTATEQHCSLLNNLNHIDTSYLGSPLAKRLNDHLTFNRLFQKLNFQSGDHAAD</sequence>
<keyword evidence="3" id="KW-1185">Reference proteome</keyword>